<evidence type="ECO:0000259" key="6">
    <source>
        <dbReference type="PROSITE" id="PS50850"/>
    </source>
</evidence>
<evidence type="ECO:0000256" key="2">
    <source>
        <dbReference type="ARBA" id="ARBA00022692"/>
    </source>
</evidence>
<gene>
    <name evidence="7" type="ORF">CMUS01_02011</name>
</gene>
<dbReference type="PROSITE" id="PS50850">
    <property type="entry name" value="MFS"/>
    <property type="match status" value="1"/>
</dbReference>
<organism evidence="7 8">
    <name type="scientific">Colletotrichum musicola</name>
    <dbReference type="NCBI Taxonomy" id="2175873"/>
    <lineage>
        <taxon>Eukaryota</taxon>
        <taxon>Fungi</taxon>
        <taxon>Dikarya</taxon>
        <taxon>Ascomycota</taxon>
        <taxon>Pezizomycotina</taxon>
        <taxon>Sordariomycetes</taxon>
        <taxon>Hypocreomycetidae</taxon>
        <taxon>Glomerellales</taxon>
        <taxon>Glomerellaceae</taxon>
        <taxon>Colletotrichum</taxon>
        <taxon>Colletotrichum orchidearum species complex</taxon>
    </lineage>
</organism>
<dbReference type="Proteomes" id="UP000639643">
    <property type="component" value="Unassembled WGS sequence"/>
</dbReference>
<keyword evidence="3 5" id="KW-1133">Transmembrane helix</keyword>
<feature type="transmembrane region" description="Helical" evidence="5">
    <location>
        <begin position="73"/>
        <end position="93"/>
    </location>
</feature>
<dbReference type="EMBL" id="WIGM01000038">
    <property type="protein sequence ID" value="KAF6843525.1"/>
    <property type="molecule type" value="Genomic_DNA"/>
</dbReference>
<feature type="transmembrane region" description="Helical" evidence="5">
    <location>
        <begin position="135"/>
        <end position="156"/>
    </location>
</feature>
<dbReference type="AlphaFoldDB" id="A0A8H6U865"/>
<evidence type="ECO:0000256" key="4">
    <source>
        <dbReference type="ARBA" id="ARBA00023136"/>
    </source>
</evidence>
<dbReference type="GO" id="GO:0016020">
    <property type="term" value="C:membrane"/>
    <property type="evidence" value="ECO:0007669"/>
    <property type="project" value="UniProtKB-SubCell"/>
</dbReference>
<dbReference type="InterPro" id="IPR020846">
    <property type="entry name" value="MFS_dom"/>
</dbReference>
<dbReference type="Pfam" id="PF07690">
    <property type="entry name" value="MFS_1"/>
    <property type="match status" value="1"/>
</dbReference>
<keyword evidence="2 5" id="KW-0812">Transmembrane</keyword>
<feature type="domain" description="Major facilitator superfamily (MFS) profile" evidence="6">
    <location>
        <begin position="7"/>
        <end position="209"/>
    </location>
</feature>
<comment type="caution">
    <text evidence="7">The sequence shown here is derived from an EMBL/GenBank/DDBJ whole genome shotgun (WGS) entry which is preliminary data.</text>
</comment>
<keyword evidence="4 5" id="KW-0472">Membrane</keyword>
<feature type="transmembrane region" description="Helical" evidence="5">
    <location>
        <begin position="43"/>
        <end position="61"/>
    </location>
</feature>
<evidence type="ECO:0000256" key="1">
    <source>
        <dbReference type="ARBA" id="ARBA00004141"/>
    </source>
</evidence>
<proteinExistence type="predicted"/>
<evidence type="ECO:0000313" key="8">
    <source>
        <dbReference type="Proteomes" id="UP000639643"/>
    </source>
</evidence>
<feature type="transmembrane region" description="Helical" evidence="5">
    <location>
        <begin position="5"/>
        <end position="23"/>
    </location>
</feature>
<dbReference type="OrthoDB" id="4813817at2759"/>
<comment type="subcellular location">
    <subcellularLocation>
        <location evidence="1">Membrane</location>
        <topology evidence="1">Multi-pass membrane protein</topology>
    </subcellularLocation>
</comment>
<evidence type="ECO:0000256" key="3">
    <source>
        <dbReference type="ARBA" id="ARBA00022989"/>
    </source>
</evidence>
<reference evidence="7" key="1">
    <citation type="journal article" date="2020" name="Phytopathology">
        <title>Genome Sequence Resources of Colletotrichum truncatum, C. plurivorum, C. musicola, and C. sojae: Four Species Pathogenic to Soybean (Glycine max).</title>
        <authorList>
            <person name="Rogerio F."/>
            <person name="Boufleur T.R."/>
            <person name="Ciampi-Guillardi M."/>
            <person name="Sukno S.A."/>
            <person name="Thon M.R."/>
            <person name="Massola Junior N.S."/>
            <person name="Baroncelli R."/>
        </authorList>
    </citation>
    <scope>NUCLEOTIDE SEQUENCE</scope>
    <source>
        <strain evidence="7">LFN0074</strain>
    </source>
</reference>
<accession>A0A8H6U865</accession>
<dbReference type="SUPFAM" id="SSF103473">
    <property type="entry name" value="MFS general substrate transporter"/>
    <property type="match status" value="1"/>
</dbReference>
<sequence>MTEEIFFVLICSMGQLLFTIHLGHSFVAQNLFADALQLGNGEAPWVTGAFLVANGVSVVISGSLADLIDPKRLVLGAFVWLGIWNLVGAFAVVPSRYPVFFVARAMSGIAVGILCSAAISMLGRVYRPGVRKNRVFALMGAMVPIGFSIGALQGGALSRHLEWVSGSTALLPSFVSPQQLGAYRTSRILPFHFGTLILLGLRRALSAVD</sequence>
<keyword evidence="8" id="KW-1185">Reference proteome</keyword>
<name>A0A8H6U865_9PEZI</name>
<feature type="transmembrane region" description="Helical" evidence="5">
    <location>
        <begin position="99"/>
        <end position="123"/>
    </location>
</feature>
<protein>
    <recommendedName>
        <fullName evidence="6">Major facilitator superfamily (MFS) profile domain-containing protein</fullName>
    </recommendedName>
</protein>
<dbReference type="InterPro" id="IPR036259">
    <property type="entry name" value="MFS_trans_sf"/>
</dbReference>
<evidence type="ECO:0000313" key="7">
    <source>
        <dbReference type="EMBL" id="KAF6843525.1"/>
    </source>
</evidence>
<dbReference type="PANTHER" id="PTHR42718:SF41">
    <property type="entry name" value="MFS TRANSPORTER OF UNKOWN SPECIFICITY (AFU_ORTHOLOGUE AFUA_5G09940)-RELATED"/>
    <property type="match status" value="1"/>
</dbReference>
<dbReference type="PANTHER" id="PTHR42718">
    <property type="entry name" value="MAJOR FACILITATOR SUPERFAMILY MULTIDRUG TRANSPORTER MFSC"/>
    <property type="match status" value="1"/>
</dbReference>
<evidence type="ECO:0000256" key="5">
    <source>
        <dbReference type="SAM" id="Phobius"/>
    </source>
</evidence>
<dbReference type="InterPro" id="IPR011701">
    <property type="entry name" value="MFS"/>
</dbReference>
<dbReference type="Gene3D" id="1.20.1250.20">
    <property type="entry name" value="MFS general substrate transporter like domains"/>
    <property type="match status" value="1"/>
</dbReference>
<dbReference type="GO" id="GO:0022857">
    <property type="term" value="F:transmembrane transporter activity"/>
    <property type="evidence" value="ECO:0007669"/>
    <property type="project" value="InterPro"/>
</dbReference>